<evidence type="ECO:0000256" key="1">
    <source>
        <dbReference type="SAM" id="MobiDB-lite"/>
    </source>
</evidence>
<proteinExistence type="predicted"/>
<feature type="region of interest" description="Disordered" evidence="1">
    <location>
        <begin position="219"/>
        <end position="255"/>
    </location>
</feature>
<name>A0A067QI02_9AGAM</name>
<keyword evidence="4" id="KW-1185">Reference proteome</keyword>
<evidence type="ECO:0000256" key="2">
    <source>
        <dbReference type="SAM" id="Phobius"/>
    </source>
</evidence>
<dbReference type="EMBL" id="KL197710">
    <property type="protein sequence ID" value="KDQ63147.1"/>
    <property type="molecule type" value="Genomic_DNA"/>
</dbReference>
<dbReference type="InParanoid" id="A0A067QI02"/>
<keyword evidence="2" id="KW-0472">Membrane</keyword>
<accession>A0A067QI02</accession>
<dbReference type="AlphaFoldDB" id="A0A067QI02"/>
<feature type="compositionally biased region" description="Basic and acidic residues" evidence="1">
    <location>
        <begin position="233"/>
        <end position="245"/>
    </location>
</feature>
<gene>
    <name evidence="3" type="ORF">JAAARDRAFT_188754</name>
</gene>
<dbReference type="Proteomes" id="UP000027265">
    <property type="component" value="Unassembled WGS sequence"/>
</dbReference>
<feature type="region of interest" description="Disordered" evidence="1">
    <location>
        <begin position="28"/>
        <end position="191"/>
    </location>
</feature>
<dbReference type="STRING" id="933084.A0A067QI02"/>
<feature type="compositionally biased region" description="Basic and acidic residues" evidence="1">
    <location>
        <begin position="88"/>
        <end position="98"/>
    </location>
</feature>
<organism evidence="3 4">
    <name type="scientific">Jaapia argillacea MUCL 33604</name>
    <dbReference type="NCBI Taxonomy" id="933084"/>
    <lineage>
        <taxon>Eukaryota</taxon>
        <taxon>Fungi</taxon>
        <taxon>Dikarya</taxon>
        <taxon>Basidiomycota</taxon>
        <taxon>Agaricomycotina</taxon>
        <taxon>Agaricomycetes</taxon>
        <taxon>Agaricomycetidae</taxon>
        <taxon>Jaapiales</taxon>
        <taxon>Jaapiaceae</taxon>
        <taxon>Jaapia</taxon>
    </lineage>
</organism>
<keyword evidence="2" id="KW-0812">Transmembrane</keyword>
<protein>
    <submittedName>
        <fullName evidence="3">Uncharacterized protein</fullName>
    </submittedName>
</protein>
<keyword evidence="2" id="KW-1133">Transmembrane helix</keyword>
<feature type="transmembrane region" description="Helical" evidence="2">
    <location>
        <begin position="404"/>
        <end position="422"/>
    </location>
</feature>
<reference evidence="4" key="1">
    <citation type="journal article" date="2014" name="Proc. Natl. Acad. Sci. U.S.A.">
        <title>Extensive sampling of basidiomycete genomes demonstrates inadequacy of the white-rot/brown-rot paradigm for wood decay fungi.</title>
        <authorList>
            <person name="Riley R."/>
            <person name="Salamov A.A."/>
            <person name="Brown D.W."/>
            <person name="Nagy L.G."/>
            <person name="Floudas D."/>
            <person name="Held B.W."/>
            <person name="Levasseur A."/>
            <person name="Lombard V."/>
            <person name="Morin E."/>
            <person name="Otillar R."/>
            <person name="Lindquist E.A."/>
            <person name="Sun H."/>
            <person name="LaButti K.M."/>
            <person name="Schmutz J."/>
            <person name="Jabbour D."/>
            <person name="Luo H."/>
            <person name="Baker S.E."/>
            <person name="Pisabarro A.G."/>
            <person name="Walton J.D."/>
            <person name="Blanchette R.A."/>
            <person name="Henrissat B."/>
            <person name="Martin F."/>
            <person name="Cullen D."/>
            <person name="Hibbett D.S."/>
            <person name="Grigoriev I.V."/>
        </authorList>
    </citation>
    <scope>NUCLEOTIDE SEQUENCE [LARGE SCALE GENOMIC DNA]</scope>
    <source>
        <strain evidence="4">MUCL 33604</strain>
    </source>
</reference>
<feature type="transmembrane region" description="Helical" evidence="2">
    <location>
        <begin position="429"/>
        <end position="448"/>
    </location>
</feature>
<evidence type="ECO:0000313" key="3">
    <source>
        <dbReference type="EMBL" id="KDQ63147.1"/>
    </source>
</evidence>
<dbReference type="HOGENOM" id="CLU_035154_1_1_1"/>
<dbReference type="OrthoDB" id="3247214at2759"/>
<feature type="region of interest" description="Disordered" evidence="1">
    <location>
        <begin position="452"/>
        <end position="490"/>
    </location>
</feature>
<sequence length="490" mass="52155">MSNEAPSTSGSAGPSTTVMTRLMRALSVTKTSPPYAELSAGDSTGPATGANIGGRQTTFEKIVDFVTPKGKKESNQTEFPPPYWFDDGEVKPRDDSTDPSKVPLPPTPGDEVENPSAGKGKGKDKGKAPDGNGKPINDKPPEPSTVAQKIRDLISSILPDPSSPTEPPSQPPEAPTDGGPPQPPPGPIHDSKLIKLLSSAAVMNGTISKGRQSVWSMLDKMKSPFVHPPSSEEGQKEGTGHGKHEEEEEDDDDSSVMLYGPLLPMADSEVELARSEIISPEQGHQPAGEEGGPGAPVEQQPKHGRIGWPHWPWSGKGKGKEGEHKSKPKKVWVPSPTQISLQVMWWGFRIYLPPPVLAVLNNTELEAAKRAAMITAALKWLVDHIPVSMLPPQVRPAVILIQRLLPYVGYIGAFIAWSWSAIKSYDKGNGVILTATWLLPMALIPGSWPGDKNVQPAPVPPNNAPVGSAPNGTASNPKKTTAGPSTKGKK</sequence>
<feature type="compositionally biased region" description="Pro residues" evidence="1">
    <location>
        <begin position="161"/>
        <end position="187"/>
    </location>
</feature>
<feature type="region of interest" description="Disordered" evidence="1">
    <location>
        <begin position="281"/>
        <end position="331"/>
    </location>
</feature>
<feature type="compositionally biased region" description="Polar residues" evidence="1">
    <location>
        <begin position="472"/>
        <end position="484"/>
    </location>
</feature>
<evidence type="ECO:0000313" key="4">
    <source>
        <dbReference type="Proteomes" id="UP000027265"/>
    </source>
</evidence>